<sequence length="605" mass="67608">MKKGFLVAIILIAVLTCAFALVACGEVSTTVTYMVDGEVFETVTVTGTGQSDPGFTPSKSGYTFDGWYTDTALRTPFDFEAYAANNERGDIVVYGKWEVNTYTATFMVGGNIIEEVRFDADDIDVDEPAVPQRTGYTGEWEDYEIKAENLTINAVYTPITYNITYENTMGAVNTNPATYNIESAITLSDITSPGYTFEGWYTDETFEEQVDFISEGSFGDLELFAKWTPMEYSVTYVLDGGINNSANPSSYSVVTLGGADGVIPLENPTKYTIFSVNADGTFTWHAYEFLGWYKDSGFEQRVSELSLSLGSVTLYAKWAVSTEGSVNYVRVNENNELDEDGGYILFGQYPQTIKASNVSIISTTPDTDGYYLGSDGERYAKVVADPYISSYTFSDNSSVTRGNTYYFKVEPIRWRILSESDGNAFILCDSIIATHYYHHTRSSTTIDGQTVYPNNYKYSDIRAWLNDEFYKTAFGDLQQALIQTTEVDNSAQSTGNSSNSYACENTFDKVFLPSYREVTTIEYGFESGRTDDTARCMLTSDFSRATGAYMSNASYYGNGNWWLRSPYYYRSNIARIVIYYGYADSYNYVNIDYLGVVPALNLTLS</sequence>
<evidence type="ECO:0000313" key="5">
    <source>
        <dbReference type="Proteomes" id="UP000824145"/>
    </source>
</evidence>
<name>A0A9D1MLS4_9FIRM</name>
<dbReference type="Pfam" id="PF09479">
    <property type="entry name" value="Flg_new"/>
    <property type="match status" value="3"/>
</dbReference>
<proteinExistence type="predicted"/>
<feature type="signal peptide" evidence="2">
    <location>
        <begin position="1"/>
        <end position="23"/>
    </location>
</feature>
<dbReference type="Pfam" id="PF19789">
    <property type="entry name" value="DUF6273"/>
    <property type="match status" value="1"/>
</dbReference>
<evidence type="ECO:0000256" key="2">
    <source>
        <dbReference type="SAM" id="SignalP"/>
    </source>
</evidence>
<evidence type="ECO:0000256" key="1">
    <source>
        <dbReference type="ARBA" id="ARBA00004196"/>
    </source>
</evidence>
<keyword evidence="2" id="KW-0732">Signal</keyword>
<dbReference type="InterPro" id="IPR042229">
    <property type="entry name" value="Listeria/Bacterioides_rpt_sf"/>
</dbReference>
<evidence type="ECO:0000313" key="4">
    <source>
        <dbReference type="EMBL" id="HIU62520.1"/>
    </source>
</evidence>
<dbReference type="EMBL" id="DVNJ01000007">
    <property type="protein sequence ID" value="HIU62520.1"/>
    <property type="molecule type" value="Genomic_DNA"/>
</dbReference>
<dbReference type="AlphaFoldDB" id="A0A9D1MLS4"/>
<evidence type="ECO:0000259" key="3">
    <source>
        <dbReference type="Pfam" id="PF19789"/>
    </source>
</evidence>
<feature type="domain" description="DUF6273" evidence="3">
    <location>
        <begin position="422"/>
        <end position="603"/>
    </location>
</feature>
<dbReference type="InterPro" id="IPR013378">
    <property type="entry name" value="InlB-like_B-rpt"/>
</dbReference>
<reference evidence="4" key="1">
    <citation type="submission" date="2020-10" db="EMBL/GenBank/DDBJ databases">
        <authorList>
            <person name="Gilroy R."/>
        </authorList>
    </citation>
    <scope>NUCLEOTIDE SEQUENCE</scope>
    <source>
        <strain evidence="4">9366</strain>
    </source>
</reference>
<feature type="chain" id="PRO_5039153010" evidence="2">
    <location>
        <begin position="24"/>
        <end position="605"/>
    </location>
</feature>
<accession>A0A9D1MLS4</accession>
<dbReference type="Proteomes" id="UP000824145">
    <property type="component" value="Unassembled WGS sequence"/>
</dbReference>
<dbReference type="PROSITE" id="PS51257">
    <property type="entry name" value="PROKAR_LIPOPROTEIN"/>
    <property type="match status" value="1"/>
</dbReference>
<dbReference type="NCBIfam" id="TIGR02543">
    <property type="entry name" value="List_Bact_rpt"/>
    <property type="match status" value="2"/>
</dbReference>
<protein>
    <submittedName>
        <fullName evidence="4">InlB B-repeat-containing protein</fullName>
    </submittedName>
</protein>
<comment type="caution">
    <text evidence="4">The sequence shown here is derived from an EMBL/GenBank/DDBJ whole genome shotgun (WGS) entry which is preliminary data.</text>
</comment>
<organism evidence="4 5">
    <name type="scientific">Candidatus Caccalectryoclostridium excrementigallinarum</name>
    <dbReference type="NCBI Taxonomy" id="2840710"/>
    <lineage>
        <taxon>Bacteria</taxon>
        <taxon>Bacillati</taxon>
        <taxon>Bacillota</taxon>
        <taxon>Clostridia</taxon>
        <taxon>Christensenellales</taxon>
        <taxon>Christensenellaceae</taxon>
        <taxon>Christensenellaceae incertae sedis</taxon>
        <taxon>Candidatus Caccalectryoclostridium</taxon>
    </lineage>
</organism>
<dbReference type="GO" id="GO:0030313">
    <property type="term" value="C:cell envelope"/>
    <property type="evidence" value="ECO:0007669"/>
    <property type="project" value="UniProtKB-SubCell"/>
</dbReference>
<dbReference type="InterPro" id="IPR046240">
    <property type="entry name" value="DUF6273"/>
</dbReference>
<dbReference type="Gene3D" id="2.60.40.4270">
    <property type="entry name" value="Listeria-Bacteroides repeat domain"/>
    <property type="match status" value="3"/>
</dbReference>
<gene>
    <name evidence="4" type="ORF">IAB07_01960</name>
</gene>
<reference evidence="4" key="2">
    <citation type="journal article" date="2021" name="PeerJ">
        <title>Extensive microbial diversity within the chicken gut microbiome revealed by metagenomics and culture.</title>
        <authorList>
            <person name="Gilroy R."/>
            <person name="Ravi A."/>
            <person name="Getino M."/>
            <person name="Pursley I."/>
            <person name="Horton D.L."/>
            <person name="Alikhan N.F."/>
            <person name="Baker D."/>
            <person name="Gharbi K."/>
            <person name="Hall N."/>
            <person name="Watson M."/>
            <person name="Adriaenssens E.M."/>
            <person name="Foster-Nyarko E."/>
            <person name="Jarju S."/>
            <person name="Secka A."/>
            <person name="Antonio M."/>
            <person name="Oren A."/>
            <person name="Chaudhuri R.R."/>
            <person name="La Ragione R."/>
            <person name="Hildebrand F."/>
            <person name="Pallen M.J."/>
        </authorList>
    </citation>
    <scope>NUCLEOTIDE SEQUENCE</scope>
    <source>
        <strain evidence="4">9366</strain>
    </source>
</reference>
<comment type="subcellular location">
    <subcellularLocation>
        <location evidence="1">Cell envelope</location>
    </subcellularLocation>
</comment>